<dbReference type="KEGG" id="abp:AGABI1DRAFT110825"/>
<gene>
    <name evidence="3" type="ORF">AGABI1DRAFT_110825</name>
</gene>
<name>K5X8L6_AGABU</name>
<dbReference type="OrthoDB" id="3069951at2759"/>
<organism evidence="3 4">
    <name type="scientific">Agaricus bisporus var. burnettii (strain JB137-S8 / ATCC MYA-4627 / FGSC 10392)</name>
    <name type="common">White button mushroom</name>
    <dbReference type="NCBI Taxonomy" id="597362"/>
    <lineage>
        <taxon>Eukaryota</taxon>
        <taxon>Fungi</taxon>
        <taxon>Dikarya</taxon>
        <taxon>Basidiomycota</taxon>
        <taxon>Agaricomycotina</taxon>
        <taxon>Agaricomycetes</taxon>
        <taxon>Agaricomycetidae</taxon>
        <taxon>Agaricales</taxon>
        <taxon>Agaricineae</taxon>
        <taxon>Agaricaceae</taxon>
        <taxon>Agaricus</taxon>
    </lineage>
</organism>
<feature type="signal peptide" evidence="2">
    <location>
        <begin position="1"/>
        <end position="18"/>
    </location>
</feature>
<dbReference type="EMBL" id="JH971385">
    <property type="protein sequence ID" value="EKM84266.1"/>
    <property type="molecule type" value="Genomic_DNA"/>
</dbReference>
<evidence type="ECO:0000313" key="3">
    <source>
        <dbReference type="EMBL" id="EKM84266.1"/>
    </source>
</evidence>
<protein>
    <submittedName>
        <fullName evidence="3">Uncharacterized protein</fullName>
    </submittedName>
</protein>
<evidence type="ECO:0000313" key="4">
    <source>
        <dbReference type="Proteomes" id="UP000008493"/>
    </source>
</evidence>
<keyword evidence="4" id="KW-1185">Reference proteome</keyword>
<dbReference type="OMA" id="NIMPYSP"/>
<dbReference type="RefSeq" id="XP_007325899.1">
    <property type="nucleotide sequence ID" value="XM_007325837.1"/>
</dbReference>
<reference evidence="4" key="1">
    <citation type="journal article" date="2012" name="Proc. Natl. Acad. Sci. U.S.A.">
        <title>Genome sequence of the button mushroom Agaricus bisporus reveals mechanisms governing adaptation to a humic-rich ecological niche.</title>
        <authorList>
            <person name="Morin E."/>
            <person name="Kohler A."/>
            <person name="Baker A.R."/>
            <person name="Foulongne-Oriol M."/>
            <person name="Lombard V."/>
            <person name="Nagy L.G."/>
            <person name="Ohm R.A."/>
            <person name="Patyshakuliyeva A."/>
            <person name="Brun A."/>
            <person name="Aerts A.L."/>
            <person name="Bailey A.M."/>
            <person name="Billette C."/>
            <person name="Coutinho P.M."/>
            <person name="Deakin G."/>
            <person name="Doddapaneni H."/>
            <person name="Floudas D."/>
            <person name="Grimwood J."/>
            <person name="Hilden K."/>
            <person name="Kuees U."/>
            <person name="LaButti K.M."/>
            <person name="Lapidus A."/>
            <person name="Lindquist E.A."/>
            <person name="Lucas S.M."/>
            <person name="Murat C."/>
            <person name="Riley R.W."/>
            <person name="Salamov A.A."/>
            <person name="Schmutz J."/>
            <person name="Subramanian V."/>
            <person name="Woesten H.A.B."/>
            <person name="Xu J."/>
            <person name="Eastwood D.C."/>
            <person name="Foster G.D."/>
            <person name="Sonnenberg A.S."/>
            <person name="Cullen D."/>
            <person name="de Vries R.P."/>
            <person name="Lundell T."/>
            <person name="Hibbett D.S."/>
            <person name="Henrissat B."/>
            <person name="Burton K.S."/>
            <person name="Kerrigan R.W."/>
            <person name="Challen M.P."/>
            <person name="Grigoriev I.V."/>
            <person name="Martin F."/>
        </authorList>
    </citation>
    <scope>NUCLEOTIDE SEQUENCE [LARGE SCALE GENOMIC DNA]</scope>
    <source>
        <strain evidence="4">JB137-S8 / ATCC MYA-4627 / FGSC 10392</strain>
    </source>
</reference>
<keyword evidence="2" id="KW-0732">Signal</keyword>
<dbReference type="GeneID" id="18823071"/>
<dbReference type="Proteomes" id="UP000008493">
    <property type="component" value="Unassembled WGS sequence"/>
</dbReference>
<proteinExistence type="predicted"/>
<dbReference type="InParanoid" id="K5X8L6"/>
<feature type="compositionally biased region" description="Polar residues" evidence="1">
    <location>
        <begin position="77"/>
        <end position="89"/>
    </location>
</feature>
<evidence type="ECO:0000256" key="2">
    <source>
        <dbReference type="SAM" id="SignalP"/>
    </source>
</evidence>
<dbReference type="AlphaFoldDB" id="K5X8L6"/>
<evidence type="ECO:0000256" key="1">
    <source>
        <dbReference type="SAM" id="MobiDB-lite"/>
    </source>
</evidence>
<sequence>MGLLVLAAIFVFLHRRRRREENIMPYSPVETRRSPGGVLTHELSPMRTVTPLIWPQHQSRASIESTVSVHDAGRQPVGSSNSEVVTNPSEPVPTAHRLVDVASVRSSRNSFPSNPFEDNANTFTAGYQKQGSLGTADMVSGSRREGENSVVTASSSATVMGYAQANHNRHLSYASTDCPYPVLEPTSPARHISIKSGLSYATIDPERAEKLQAQPQLARYSAISSTSSSGINVGYAI</sequence>
<dbReference type="HOGENOM" id="CLU_1170373_0_0_1"/>
<accession>K5X8L6</accession>
<feature type="chain" id="PRO_5003886115" evidence="2">
    <location>
        <begin position="19"/>
        <end position="237"/>
    </location>
</feature>
<feature type="region of interest" description="Disordered" evidence="1">
    <location>
        <begin position="70"/>
        <end position="91"/>
    </location>
</feature>